<protein>
    <submittedName>
        <fullName evidence="2">Uncharacterized protein</fullName>
    </submittedName>
</protein>
<proteinExistence type="predicted"/>
<comment type="caution">
    <text evidence="2">The sequence shown here is derived from an EMBL/GenBank/DDBJ whole genome shotgun (WGS) entry which is preliminary data.</text>
</comment>
<sequence length="141" mass="15747">MLRDSETSESVAPSIQDSSSDNDENYEVFSSQIYAPYEDEPLADEREDSNEENESDLADEHADIDGLTPSVLEARYENTVSVESWCKCQQCHAETLVGALEFHCCREVVDVPGNMAFDGSIEKINCITEHDDYGAMIIIVQ</sequence>
<organism evidence="2 3">
    <name type="scientific">Paramuricea clavata</name>
    <name type="common">Red gorgonian</name>
    <name type="synonym">Violescent sea-whip</name>
    <dbReference type="NCBI Taxonomy" id="317549"/>
    <lineage>
        <taxon>Eukaryota</taxon>
        <taxon>Metazoa</taxon>
        <taxon>Cnidaria</taxon>
        <taxon>Anthozoa</taxon>
        <taxon>Octocorallia</taxon>
        <taxon>Malacalcyonacea</taxon>
        <taxon>Plexauridae</taxon>
        <taxon>Paramuricea</taxon>
    </lineage>
</organism>
<feature type="region of interest" description="Disordered" evidence="1">
    <location>
        <begin position="1"/>
        <end position="69"/>
    </location>
</feature>
<feature type="compositionally biased region" description="Acidic residues" evidence="1">
    <location>
        <begin position="37"/>
        <end position="57"/>
    </location>
</feature>
<gene>
    <name evidence="2" type="ORF">PACLA_8A071771</name>
</gene>
<evidence type="ECO:0000313" key="3">
    <source>
        <dbReference type="Proteomes" id="UP001152795"/>
    </source>
</evidence>
<dbReference type="OrthoDB" id="5986816at2759"/>
<dbReference type="AlphaFoldDB" id="A0A7D9EN39"/>
<name>A0A7D9EN39_PARCT</name>
<reference evidence="2" key="1">
    <citation type="submission" date="2020-04" db="EMBL/GenBank/DDBJ databases">
        <authorList>
            <person name="Alioto T."/>
            <person name="Alioto T."/>
            <person name="Gomez Garrido J."/>
        </authorList>
    </citation>
    <scope>NUCLEOTIDE SEQUENCE</scope>
    <source>
        <strain evidence="2">A484AB</strain>
    </source>
</reference>
<keyword evidence="3" id="KW-1185">Reference proteome</keyword>
<dbReference type="Proteomes" id="UP001152795">
    <property type="component" value="Unassembled WGS sequence"/>
</dbReference>
<evidence type="ECO:0000313" key="2">
    <source>
        <dbReference type="EMBL" id="CAB4013339.1"/>
    </source>
</evidence>
<evidence type="ECO:0000256" key="1">
    <source>
        <dbReference type="SAM" id="MobiDB-lite"/>
    </source>
</evidence>
<feature type="compositionally biased region" description="Polar residues" evidence="1">
    <location>
        <begin position="8"/>
        <end position="19"/>
    </location>
</feature>
<dbReference type="EMBL" id="CACRXK020007848">
    <property type="protein sequence ID" value="CAB4013339.1"/>
    <property type="molecule type" value="Genomic_DNA"/>
</dbReference>
<accession>A0A7D9EN39</accession>